<organism evidence="1 2">
    <name type="scientific">Synechococcus phage S-CAM8</name>
    <dbReference type="NCBI Taxonomy" id="754038"/>
    <lineage>
        <taxon>Viruses</taxon>
        <taxon>Duplodnaviria</taxon>
        <taxon>Heunggongvirae</taxon>
        <taxon>Uroviricota</taxon>
        <taxon>Caudoviricetes</taxon>
        <taxon>Pantevenvirales</taxon>
        <taxon>Kyanoviridae</taxon>
        <taxon>Neritesvirus</taxon>
        <taxon>Neritesvirus scam8</taxon>
    </lineage>
</organism>
<sequence>MTGFKSEAAAAAHEQYMRTVYLDILYELDGRDQPDHPFRGCYTGLFQQYGAKHDG</sequence>
<evidence type="ECO:0000313" key="2">
    <source>
        <dbReference type="Proteomes" id="UP000297591"/>
    </source>
</evidence>
<accession>G8EY49</accession>
<name>G8EY49_9CAUD</name>
<dbReference type="EMBL" id="JF974299">
    <property type="protein sequence ID" value="AET72739.1"/>
    <property type="molecule type" value="Genomic_DNA"/>
</dbReference>
<gene>
    <name evidence="1" type="ORF">SXFG_00190</name>
</gene>
<proteinExistence type="predicted"/>
<dbReference type="Proteomes" id="UP000297591">
    <property type="component" value="Segment"/>
</dbReference>
<evidence type="ECO:0000313" key="1">
    <source>
        <dbReference type="EMBL" id="AET72739.1"/>
    </source>
</evidence>
<protein>
    <submittedName>
        <fullName evidence="1">Uncharacterized protein</fullName>
    </submittedName>
</protein>
<reference evidence="1 2" key="1">
    <citation type="submission" date="2010-12" db="EMBL/GenBank/DDBJ databases">
        <title>The Genome Sequence of Synechococcus phage S-CAM8 0608SB47.</title>
        <authorList>
            <consortium name="The Broad Institute Genome Sequencing Platform"/>
            <person name="Henn M.R."/>
            <person name="Martiny J."/>
            <person name="Weihe C."/>
            <person name="Levin J."/>
            <person name="Malboeuf C."/>
            <person name="Casali M."/>
            <person name="Russ C."/>
            <person name="Lennon N."/>
            <person name="Chapman S.B."/>
            <person name="Erlich R."/>
            <person name="Young S.K."/>
            <person name="Yandava C."/>
            <person name="Zeng Q."/>
            <person name="Alvarado L."/>
            <person name="Anderson S."/>
            <person name="Berlin A."/>
            <person name="Chen Z."/>
            <person name="Freedman E."/>
            <person name="Gellesch M."/>
            <person name="Goldberg J."/>
            <person name="Green L."/>
            <person name="Griggs A."/>
            <person name="Gujja S."/>
            <person name="Heilman E.R."/>
            <person name="Heiman D."/>
            <person name="Hollinger A."/>
            <person name="Howarth C."/>
            <person name="Larson L."/>
            <person name="Mehta T."/>
            <person name="Pearson M."/>
            <person name="Roberts A."/>
            <person name="Ryan E."/>
            <person name="Saif S."/>
            <person name="Shea T."/>
            <person name="Shenoy N."/>
            <person name="Sisk P."/>
            <person name="Stolte C."/>
            <person name="Sykes S."/>
            <person name="White J."/>
            <person name="Haas B."/>
            <person name="Nusbaum C."/>
            <person name="Birren B."/>
        </authorList>
    </citation>
    <scope>NUCLEOTIDE SEQUENCE [LARGE SCALE GENOMIC DNA]</scope>
    <source>
        <strain evidence="1 2">0608SB47</strain>
    </source>
</reference>